<feature type="domain" description="Mannosyl-glycoprotein endo-beta-N-acetylglucosamidase-like" evidence="1">
    <location>
        <begin position="91"/>
        <end position="210"/>
    </location>
</feature>
<accession>A0A7M3V977</accession>
<dbReference type="KEGG" id="smax:FJR03_00555"/>
<evidence type="ECO:0000259" key="1">
    <source>
        <dbReference type="Pfam" id="PF01832"/>
    </source>
</evidence>
<dbReference type="InterPro" id="IPR053195">
    <property type="entry name" value="Bax-like"/>
</dbReference>
<protein>
    <recommendedName>
        <fullName evidence="1">Mannosyl-glycoprotein endo-beta-N-acetylglucosamidase-like domain-containing protein</fullName>
    </recommendedName>
</protein>
<keyword evidence="3" id="KW-1185">Reference proteome</keyword>
<dbReference type="EMBL" id="CP041165">
    <property type="protein sequence ID" value="QOP40310.1"/>
    <property type="molecule type" value="Genomic_DNA"/>
</dbReference>
<dbReference type="RefSeq" id="WP_193113741.1">
    <property type="nucleotide sequence ID" value="NZ_CP041165.1"/>
</dbReference>
<evidence type="ECO:0000313" key="2">
    <source>
        <dbReference type="EMBL" id="QOP40310.1"/>
    </source>
</evidence>
<reference evidence="2 3" key="1">
    <citation type="submission" date="2019-06" db="EMBL/GenBank/DDBJ databases">
        <title>Sulfurimonas gotlandica sp. nov., a chemoautotrophic and psychrotolerant epsilonproteobacterium isolated from a pelagic redoxcline, and an emended description of the genus Sulfurimonas.</title>
        <authorList>
            <person name="Wang S."/>
            <person name="Jiang L."/>
            <person name="Shao Z."/>
        </authorList>
    </citation>
    <scope>NUCLEOTIDE SEQUENCE [LARGE SCALE GENOMIC DNA]</scope>
    <source>
        <strain evidence="2 3">B2</strain>
    </source>
</reference>
<dbReference type="InterPro" id="IPR002901">
    <property type="entry name" value="MGlyc_endo_b_GlcNAc-like_dom"/>
</dbReference>
<organism evidence="2 3">
    <name type="scientific">Sulfurimonas marina</name>
    <dbReference type="NCBI Taxonomy" id="2590551"/>
    <lineage>
        <taxon>Bacteria</taxon>
        <taxon>Pseudomonadati</taxon>
        <taxon>Campylobacterota</taxon>
        <taxon>Epsilonproteobacteria</taxon>
        <taxon>Campylobacterales</taxon>
        <taxon>Sulfurimonadaceae</taxon>
        <taxon>Sulfurimonas</taxon>
    </lineage>
</organism>
<dbReference type="Proteomes" id="UP000593910">
    <property type="component" value="Chromosome"/>
</dbReference>
<dbReference type="GO" id="GO:0004040">
    <property type="term" value="F:amidase activity"/>
    <property type="evidence" value="ECO:0007669"/>
    <property type="project" value="InterPro"/>
</dbReference>
<proteinExistence type="predicted"/>
<evidence type="ECO:0000313" key="3">
    <source>
        <dbReference type="Proteomes" id="UP000593910"/>
    </source>
</evidence>
<dbReference type="PANTHER" id="PTHR40572:SF1">
    <property type="entry name" value="PROTEIN BAX"/>
    <property type="match status" value="1"/>
</dbReference>
<dbReference type="Pfam" id="PF01832">
    <property type="entry name" value="Glucosaminidase"/>
    <property type="match status" value="1"/>
</dbReference>
<sequence length="216" mass="25518">MKYIIFIALFLTVSLFADDNLKKMSVKEKKKRFYSLVIPVVDKVYEQRYKLYEDVSEELNSSKKSVQIEELKQYYKVETDQELLMSLKPQPKSMAIAQAAMESAWGTSRFFNLGNNLFGMWSISSKENRIAANVKRDNNTTVWVKKYDSLEESVRGYYITLSKGKQYKKLRELNYNTDDVYEVIQGLDRYSERKEAYVDEIGSIIRYNKLTKYDRK</sequence>
<dbReference type="PANTHER" id="PTHR40572">
    <property type="entry name" value="PROTEIN BAX"/>
    <property type="match status" value="1"/>
</dbReference>
<name>A0A7M3V977_9BACT</name>
<gene>
    <name evidence="2" type="ORF">FJR03_00555</name>
</gene>
<dbReference type="AlphaFoldDB" id="A0A7M3V977"/>
<dbReference type="Gene3D" id="1.10.530.10">
    <property type="match status" value="1"/>
</dbReference>